<proteinExistence type="predicted"/>
<dbReference type="PANTHER" id="PTHR33050">
    <property type="entry name" value="REVERSE TRANSCRIPTASE DOMAIN-CONTAINING PROTEIN"/>
    <property type="match status" value="1"/>
</dbReference>
<dbReference type="RefSeq" id="XP_034275678.1">
    <property type="nucleotide sequence ID" value="XM_034419787.1"/>
</dbReference>
<protein>
    <submittedName>
        <fullName evidence="2 3">Uncharacterized protein LOC117666806</fullName>
    </submittedName>
</protein>
<dbReference type="GeneID" id="117666806"/>
<evidence type="ECO:0000313" key="4">
    <source>
        <dbReference type="RefSeq" id="XP_034275686.1"/>
    </source>
</evidence>
<dbReference type="RefSeq" id="XP_034275668.1">
    <property type="nucleotide sequence ID" value="XM_034419777.1"/>
</dbReference>
<evidence type="ECO:0000313" key="5">
    <source>
        <dbReference type="RefSeq" id="XP_060542599.1"/>
    </source>
</evidence>
<evidence type="ECO:0000313" key="3">
    <source>
        <dbReference type="RefSeq" id="XP_034275678.1"/>
    </source>
</evidence>
<sequence>MVTNIITSHRFSINHRKSHLQLTTCIAHLGALIDSEKGMVFLSPERQEDIRTLVCWVLSQQQVTFLTLSQLLGKFISCISIVPWARRHARQLQWYLLPAQKSGRSTSNSEVRLPPKVRASLEWWNSRAISKGCVFQDPSRIVVTSDANLVGWEAHLGAQVVQGLWSPVEAKNNINWLELRAVCLALRHFQDMVLHQHVLVLTDNTATKAHINREGGTHSLPLMAETDKLMSWAESHVLSLKAEHILADWLSRTQLDPSEWKLHPNLFQSIVDKFGLPVVDLFASKENAQLPRFISRFQSRGQSITMLCVVLGLRDCYMPFPLCHSSRG</sequence>
<dbReference type="PANTHER" id="PTHR33050:SF7">
    <property type="entry name" value="RIBONUCLEASE H"/>
    <property type="match status" value="1"/>
</dbReference>
<dbReference type="KEGG" id="pgut:117666806"/>
<dbReference type="InterPro" id="IPR043502">
    <property type="entry name" value="DNA/RNA_pol_sf"/>
</dbReference>
<evidence type="ECO:0000313" key="2">
    <source>
        <dbReference type="RefSeq" id="XP_034275668.1"/>
    </source>
</evidence>
<evidence type="ECO:0000313" key="1">
    <source>
        <dbReference type="Proteomes" id="UP001652622"/>
    </source>
</evidence>
<reference evidence="2 3" key="1">
    <citation type="submission" date="2025-04" db="UniProtKB">
        <authorList>
            <consortium name="RefSeq"/>
        </authorList>
    </citation>
    <scope>IDENTIFICATION</scope>
    <source>
        <tissue evidence="2 3">Blood</tissue>
    </source>
</reference>
<accession>A0A6P9C7W1</accession>
<dbReference type="Proteomes" id="UP001652622">
    <property type="component" value="Unplaced"/>
</dbReference>
<dbReference type="RefSeq" id="XP_034275686.1">
    <property type="nucleotide sequence ID" value="XM_034419795.1"/>
</dbReference>
<dbReference type="RefSeq" id="XP_060542599.1">
    <property type="nucleotide sequence ID" value="XM_060686616.1"/>
</dbReference>
<name>A0A6P9C7W1_PANGU</name>
<dbReference type="CDD" id="cd09275">
    <property type="entry name" value="RNase_HI_RT_DIRS1"/>
    <property type="match status" value="1"/>
</dbReference>
<organism evidence="1 4">
    <name type="scientific">Pantherophis guttatus</name>
    <name type="common">Corn snake</name>
    <name type="synonym">Elaphe guttata</name>
    <dbReference type="NCBI Taxonomy" id="94885"/>
    <lineage>
        <taxon>Eukaryota</taxon>
        <taxon>Metazoa</taxon>
        <taxon>Chordata</taxon>
        <taxon>Craniata</taxon>
        <taxon>Vertebrata</taxon>
        <taxon>Euteleostomi</taxon>
        <taxon>Lepidosauria</taxon>
        <taxon>Squamata</taxon>
        <taxon>Bifurcata</taxon>
        <taxon>Unidentata</taxon>
        <taxon>Episquamata</taxon>
        <taxon>Toxicofera</taxon>
        <taxon>Serpentes</taxon>
        <taxon>Colubroidea</taxon>
        <taxon>Colubridae</taxon>
        <taxon>Colubrinae</taxon>
        <taxon>Pantherophis</taxon>
    </lineage>
</organism>
<dbReference type="SUPFAM" id="SSF56672">
    <property type="entry name" value="DNA/RNA polymerases"/>
    <property type="match status" value="1"/>
</dbReference>
<dbReference type="AlphaFoldDB" id="A0A6P9C7W1"/>
<gene>
    <name evidence="2 3 4 5" type="primary">LOC117666806</name>
</gene>
<dbReference type="InterPro" id="IPR052055">
    <property type="entry name" value="Hepadnavirus_pol/RT"/>
</dbReference>
<dbReference type="OMA" id="VEANIMQ"/>
<keyword evidence="1" id="KW-1185">Reference proteome</keyword>